<dbReference type="Proteomes" id="UP000054928">
    <property type="component" value="Unassembled WGS sequence"/>
</dbReference>
<dbReference type="RefSeq" id="XP_024576769.1">
    <property type="nucleotide sequence ID" value="XM_024726054.1"/>
</dbReference>
<reference evidence="2" key="1">
    <citation type="submission" date="2014-09" db="EMBL/GenBank/DDBJ databases">
        <authorList>
            <person name="Sharma Rahul"/>
            <person name="Thines Marco"/>
        </authorList>
    </citation>
    <scope>NUCLEOTIDE SEQUENCE [LARGE SCALE GENOMIC DNA]</scope>
</reference>
<proteinExistence type="predicted"/>
<dbReference type="AlphaFoldDB" id="A0A0P1AH34"/>
<organism evidence="1 2">
    <name type="scientific">Plasmopara halstedii</name>
    <name type="common">Downy mildew of sunflower</name>
    <dbReference type="NCBI Taxonomy" id="4781"/>
    <lineage>
        <taxon>Eukaryota</taxon>
        <taxon>Sar</taxon>
        <taxon>Stramenopiles</taxon>
        <taxon>Oomycota</taxon>
        <taxon>Peronosporomycetes</taxon>
        <taxon>Peronosporales</taxon>
        <taxon>Peronosporaceae</taxon>
        <taxon>Plasmopara</taxon>
    </lineage>
</organism>
<accession>A0A0P1AH34</accession>
<dbReference type="EMBL" id="CCYD01000482">
    <property type="protein sequence ID" value="CEG40400.1"/>
    <property type="molecule type" value="Genomic_DNA"/>
</dbReference>
<dbReference type="GeneID" id="36405658"/>
<protein>
    <submittedName>
        <fullName evidence="1">Uncharacterized protein</fullName>
    </submittedName>
</protein>
<evidence type="ECO:0000313" key="1">
    <source>
        <dbReference type="EMBL" id="CEG40400.1"/>
    </source>
</evidence>
<keyword evidence="2" id="KW-1185">Reference proteome</keyword>
<name>A0A0P1AH34_PLAHL</name>
<sequence>MVWRYTTNSEIESIWPLQRHFLPSPPSEESLLSISFCREYGFAGALTLCVVRHGAERQSVNAFFRQQRSLGVIECENIHRLKYASQQCTWIIFLSIFVSDASLLTSTCHQHLFLPRSQHTKACHQCYARDYIPASVSVKGYLPDVTEEGRLGDK</sequence>
<evidence type="ECO:0000313" key="2">
    <source>
        <dbReference type="Proteomes" id="UP000054928"/>
    </source>
</evidence>